<dbReference type="eggNOG" id="ENOG502QQC0">
    <property type="taxonomic scope" value="Eukaryota"/>
</dbReference>
<dbReference type="NCBIfam" id="NF003218">
    <property type="entry name" value="PRK04184.1"/>
    <property type="match status" value="1"/>
</dbReference>
<dbReference type="SUPFAM" id="SSF55874">
    <property type="entry name" value="ATPase domain of HSP90 chaperone/DNA topoisomerase II/histidine kinase"/>
    <property type="match status" value="1"/>
</dbReference>
<dbReference type="Gene3D" id="1.10.8.50">
    <property type="match status" value="1"/>
</dbReference>
<keyword evidence="8" id="KW-1185">Reference proteome</keyword>
<evidence type="ECO:0000256" key="4">
    <source>
        <dbReference type="ARBA" id="ARBA00023125"/>
    </source>
</evidence>
<dbReference type="SUPFAM" id="SSF54211">
    <property type="entry name" value="Ribosomal protein S5 domain 2-like"/>
    <property type="match status" value="1"/>
</dbReference>
<evidence type="ECO:0000256" key="5">
    <source>
        <dbReference type="ARBA" id="ARBA00023235"/>
    </source>
</evidence>
<dbReference type="OrthoDB" id="1562195at2759"/>
<accession>A0A0L0FYT8</accession>
<dbReference type="InterPro" id="IPR010979">
    <property type="entry name" value="Ribosomal_uS13-like_H2TH"/>
</dbReference>
<name>A0A0L0FYT8_9EUKA</name>
<reference evidence="7 8" key="1">
    <citation type="submission" date="2011-02" db="EMBL/GenBank/DDBJ databases">
        <title>The Genome Sequence of Sphaeroforma arctica JP610.</title>
        <authorList>
            <consortium name="The Broad Institute Genome Sequencing Platform"/>
            <person name="Russ C."/>
            <person name="Cuomo C."/>
            <person name="Young S.K."/>
            <person name="Zeng Q."/>
            <person name="Gargeya S."/>
            <person name="Alvarado L."/>
            <person name="Berlin A."/>
            <person name="Chapman S.B."/>
            <person name="Chen Z."/>
            <person name="Freedman E."/>
            <person name="Gellesch M."/>
            <person name="Goldberg J."/>
            <person name="Griggs A."/>
            <person name="Gujja S."/>
            <person name="Heilman E."/>
            <person name="Heiman D."/>
            <person name="Howarth C."/>
            <person name="Mehta T."/>
            <person name="Neiman D."/>
            <person name="Pearson M."/>
            <person name="Roberts A."/>
            <person name="Saif S."/>
            <person name="Shea T."/>
            <person name="Shenoy N."/>
            <person name="Sisk P."/>
            <person name="Stolte C."/>
            <person name="Sykes S."/>
            <person name="White J."/>
            <person name="Yandava C."/>
            <person name="Burger G."/>
            <person name="Gray M.W."/>
            <person name="Holland P.W.H."/>
            <person name="King N."/>
            <person name="Lang F.B.F."/>
            <person name="Roger A.J."/>
            <person name="Ruiz-Trillo I."/>
            <person name="Haas B."/>
            <person name="Nusbaum C."/>
            <person name="Birren B."/>
        </authorList>
    </citation>
    <scope>NUCLEOTIDE SEQUENCE [LARGE SCALE GENOMIC DNA]</scope>
    <source>
        <strain evidence="7 8">JP610</strain>
    </source>
</reference>
<dbReference type="PANTHER" id="PTHR48444:SF1">
    <property type="entry name" value="DNA TOPOISOMERASE 6 SUBUNIT B"/>
    <property type="match status" value="1"/>
</dbReference>
<dbReference type="InterPro" id="IPR015320">
    <property type="entry name" value="TopoVI_B_transducer"/>
</dbReference>
<dbReference type="GO" id="GO:0003677">
    <property type="term" value="F:DNA binding"/>
    <property type="evidence" value="ECO:0007669"/>
    <property type="project" value="UniProtKB-KW"/>
</dbReference>
<dbReference type="SUPFAM" id="SSF46946">
    <property type="entry name" value="S13-like H2TH domain"/>
    <property type="match status" value="1"/>
</dbReference>
<dbReference type="FunFam" id="3.30.565.10:FF:000053">
    <property type="entry name" value="DNA topoisomerase 6 subunit B"/>
    <property type="match status" value="1"/>
</dbReference>
<dbReference type="STRING" id="667725.A0A0L0FYT8"/>
<dbReference type="Pfam" id="PF09239">
    <property type="entry name" value="Topo-VIb_trans"/>
    <property type="match status" value="1"/>
</dbReference>
<dbReference type="Gene3D" id="3.30.230.10">
    <property type="match status" value="1"/>
</dbReference>
<evidence type="ECO:0000259" key="6">
    <source>
        <dbReference type="SMART" id="SM00387"/>
    </source>
</evidence>
<dbReference type="GO" id="GO:0003918">
    <property type="term" value="F:DNA topoisomerase type II (double strand cut, ATP-hydrolyzing) activity"/>
    <property type="evidence" value="ECO:0007669"/>
    <property type="project" value="InterPro"/>
</dbReference>
<dbReference type="Pfam" id="PF13589">
    <property type="entry name" value="HATPase_c_3"/>
    <property type="match status" value="1"/>
</dbReference>
<feature type="domain" description="Histidine kinase/HSP90-like ATPase" evidence="6">
    <location>
        <begin position="30"/>
        <end position="166"/>
    </location>
</feature>
<proteinExistence type="inferred from homology"/>
<dbReference type="Gene3D" id="3.30.565.10">
    <property type="entry name" value="Histidine kinase-like ATPase, C-terminal domain"/>
    <property type="match status" value="1"/>
</dbReference>
<organism evidence="7 8">
    <name type="scientific">Sphaeroforma arctica JP610</name>
    <dbReference type="NCBI Taxonomy" id="667725"/>
    <lineage>
        <taxon>Eukaryota</taxon>
        <taxon>Ichthyosporea</taxon>
        <taxon>Ichthyophonida</taxon>
        <taxon>Sphaeroforma</taxon>
    </lineage>
</organism>
<gene>
    <name evidence="7" type="ORF">SARC_05962</name>
</gene>
<dbReference type="GO" id="GO:0005524">
    <property type="term" value="F:ATP binding"/>
    <property type="evidence" value="ECO:0007669"/>
    <property type="project" value="UniProtKB-KW"/>
</dbReference>
<keyword evidence="4" id="KW-0238">DNA-binding</keyword>
<dbReference type="InterPro" id="IPR020568">
    <property type="entry name" value="Ribosomal_Su5_D2-typ_SF"/>
</dbReference>
<dbReference type="GeneID" id="25906466"/>
<dbReference type="AlphaFoldDB" id="A0A0L0FYT8"/>
<keyword evidence="2" id="KW-0067">ATP-binding</keyword>
<evidence type="ECO:0000256" key="1">
    <source>
        <dbReference type="ARBA" id="ARBA00022741"/>
    </source>
</evidence>
<dbReference type="FunFam" id="3.30.230.10:FF:000050">
    <property type="entry name" value="DNA topoisomerase 6 subunit B"/>
    <property type="match status" value="1"/>
</dbReference>
<dbReference type="HAMAP" id="MF_00322">
    <property type="entry name" value="Top6B"/>
    <property type="match status" value="1"/>
</dbReference>
<keyword evidence="5" id="KW-0413">Isomerase</keyword>
<dbReference type="GO" id="GO:0006265">
    <property type="term" value="P:DNA topological change"/>
    <property type="evidence" value="ECO:0007669"/>
    <property type="project" value="InterPro"/>
</dbReference>
<protein>
    <recommendedName>
        <fullName evidence="6">Histidine kinase/HSP90-like ATPase domain-containing protein</fullName>
    </recommendedName>
</protein>
<dbReference type="InterPro" id="IPR014721">
    <property type="entry name" value="Ribsml_uS5_D2-typ_fold_subgr"/>
</dbReference>
<keyword evidence="3" id="KW-0799">Topoisomerase</keyword>
<dbReference type="InterPro" id="IPR003594">
    <property type="entry name" value="HATPase_dom"/>
</dbReference>
<dbReference type="InterPro" id="IPR005734">
    <property type="entry name" value="TopoVI_B"/>
</dbReference>
<evidence type="ECO:0000313" key="8">
    <source>
        <dbReference type="Proteomes" id="UP000054560"/>
    </source>
</evidence>
<evidence type="ECO:0000313" key="7">
    <source>
        <dbReference type="EMBL" id="KNC81721.1"/>
    </source>
</evidence>
<dbReference type="Proteomes" id="UP000054560">
    <property type="component" value="Unassembled WGS sequence"/>
</dbReference>
<dbReference type="EMBL" id="KQ242003">
    <property type="protein sequence ID" value="KNC81721.1"/>
    <property type="molecule type" value="Genomic_DNA"/>
</dbReference>
<evidence type="ECO:0000256" key="3">
    <source>
        <dbReference type="ARBA" id="ARBA00023029"/>
    </source>
</evidence>
<keyword evidence="1" id="KW-0547">Nucleotide-binding</keyword>
<dbReference type="CDD" id="cd00823">
    <property type="entry name" value="TopoIIB_Trans"/>
    <property type="match status" value="1"/>
</dbReference>
<sequence length="629" mass="70415">MPPKKKSDGLQVKSPAEFFANNKGIAGFDNPGKSLYTTVREFVENSLDAAEACDTLPEIKVVIEEIVNADFIGNKINKGNKKTDYYKVTVTDNGSGMRHEDIPNMFGRVLAGTKYQVKQNRGRFGLGAKMALIWAKMSTGQPLSVRSSRGPNSKVTECTLDIDIYKNAPRIIRHVEVPNTEGWRGSEITVVIEGTWTTYRAKILSYMRQLAVITPYAEFSLIHVSLKEDKSFEVRYARRTEHMPAPAYEVKHHPSSVDLIVLKKILGDAAHANKKLKRTLTHEFAGISSVKANEIIERMGRDKMDAIAELEEKDIKSLRGIFHDTNFPTPDGDCLSPAGEYNLRLGIMKELKPEMVATCQVPAGIFEGHPFIVEAGVSLGGKKVRQGINVYRFANRIPLLFENGADVVTRTAMTRINWKSYKMNPTTDKIGVFVSIVSTKIPFKGTGKEYIGDDAEALAISVKKAIMLSCQQLSKKLAKAHSQKAKQERKKMLTKYIPNVCDAIMTTLRKIDTSEDALSAKRLRLDSRTCVNLTDDQRKAMTSHQVLNGVKSKNVTVEELKRKLEIHVEKANFNEAMDLQMSRATQDKTLDRVRLHIADWHPKLPACSNMKLQHPQLKISIMSGSIIEQ</sequence>
<dbReference type="InterPro" id="IPR036890">
    <property type="entry name" value="HATPase_C_sf"/>
</dbReference>
<dbReference type="PANTHER" id="PTHR48444">
    <property type="entry name" value="DNA TOPOISOMERASE 6 SUBUNIT B"/>
    <property type="match status" value="1"/>
</dbReference>
<dbReference type="SMART" id="SM00387">
    <property type="entry name" value="HATPase_c"/>
    <property type="match status" value="1"/>
</dbReference>
<dbReference type="RefSeq" id="XP_014155623.1">
    <property type="nucleotide sequence ID" value="XM_014300148.1"/>
</dbReference>
<evidence type="ECO:0000256" key="2">
    <source>
        <dbReference type="ARBA" id="ARBA00022840"/>
    </source>
</evidence>